<feature type="transmembrane region" description="Helical" evidence="5">
    <location>
        <begin position="215"/>
        <end position="232"/>
    </location>
</feature>
<evidence type="ECO:0000256" key="2">
    <source>
        <dbReference type="ARBA" id="ARBA00022692"/>
    </source>
</evidence>
<dbReference type="GO" id="GO:0043953">
    <property type="term" value="P:protein transport by the Tat complex"/>
    <property type="evidence" value="ECO:0007669"/>
    <property type="project" value="UniProtKB-UniRule"/>
</dbReference>
<gene>
    <name evidence="5" type="primary">tatC</name>
    <name evidence="6" type="ORF">C7389_104113</name>
</gene>
<reference evidence="6 7" key="1">
    <citation type="submission" date="2019-03" db="EMBL/GenBank/DDBJ databases">
        <title>Genomic Encyclopedia of Type Strains, Phase IV (KMG-IV): sequencing the most valuable type-strain genomes for metagenomic binning, comparative biology and taxonomic classification.</title>
        <authorList>
            <person name="Goeker M."/>
        </authorList>
    </citation>
    <scope>NUCLEOTIDE SEQUENCE [LARGE SCALE GENOMIC DNA]</scope>
    <source>
        <strain evidence="6 7">DSM 12121</strain>
    </source>
</reference>
<dbReference type="GO" id="GO:0033281">
    <property type="term" value="C:TAT protein transport complex"/>
    <property type="evidence" value="ECO:0007669"/>
    <property type="project" value="UniProtKB-UniRule"/>
</dbReference>
<evidence type="ECO:0000256" key="3">
    <source>
        <dbReference type="ARBA" id="ARBA00022989"/>
    </source>
</evidence>
<keyword evidence="5" id="KW-0813">Transport</keyword>
<dbReference type="EMBL" id="SNVV01000004">
    <property type="protein sequence ID" value="TDN53759.1"/>
    <property type="molecule type" value="Genomic_DNA"/>
</dbReference>
<organism evidence="6 7">
    <name type="scientific">Azoarcus indigens</name>
    <dbReference type="NCBI Taxonomy" id="29545"/>
    <lineage>
        <taxon>Bacteria</taxon>
        <taxon>Pseudomonadati</taxon>
        <taxon>Pseudomonadota</taxon>
        <taxon>Betaproteobacteria</taxon>
        <taxon>Rhodocyclales</taxon>
        <taxon>Zoogloeaceae</taxon>
        <taxon>Azoarcus</taxon>
    </lineage>
</organism>
<feature type="transmembrane region" description="Helical" evidence="5">
    <location>
        <begin position="20"/>
        <end position="41"/>
    </location>
</feature>
<proteinExistence type="inferred from homology"/>
<keyword evidence="3 5" id="KW-1133">Transmembrane helix</keyword>
<comment type="subcellular location">
    <subcellularLocation>
        <location evidence="5">Cell membrane</location>
        <topology evidence="5">Multi-pass membrane protein</topology>
    </subcellularLocation>
    <subcellularLocation>
        <location evidence="1">Membrane</location>
        <topology evidence="1">Multi-pass membrane protein</topology>
    </subcellularLocation>
</comment>
<dbReference type="NCBIfam" id="TIGR00945">
    <property type="entry name" value="tatC"/>
    <property type="match status" value="1"/>
</dbReference>
<keyword evidence="7" id="KW-1185">Reference proteome</keyword>
<dbReference type="Pfam" id="PF00902">
    <property type="entry name" value="TatC"/>
    <property type="match status" value="1"/>
</dbReference>
<keyword evidence="2 5" id="KW-0812">Transmembrane</keyword>
<feature type="transmembrane region" description="Helical" evidence="5">
    <location>
        <begin position="106"/>
        <end position="133"/>
    </location>
</feature>
<keyword evidence="5" id="KW-1003">Cell membrane</keyword>
<dbReference type="GO" id="GO:0009977">
    <property type="term" value="F:proton motive force dependent protein transmembrane transporter activity"/>
    <property type="evidence" value="ECO:0007669"/>
    <property type="project" value="TreeGrafter"/>
</dbReference>
<comment type="function">
    <text evidence="5">Part of the twin-arginine translocation (Tat) system that transports large folded proteins containing a characteristic twin-arginine motif in their signal peptide across membranes. Together with TatB, TatC is part of a receptor directly interacting with Tat signal peptides.</text>
</comment>
<comment type="subunit">
    <text evidence="5">The Tat system comprises two distinct complexes: a TatABC complex, containing multiple copies of TatA, TatB and TatC subunits, and a separate TatA complex, containing only TatA subunits. Substrates initially bind to the TatABC complex, which probably triggers association of the separate TatA complex to form the active translocon.</text>
</comment>
<keyword evidence="5" id="KW-0811">Translocation</keyword>
<dbReference type="PANTHER" id="PTHR30371">
    <property type="entry name" value="SEC-INDEPENDENT PROTEIN TRANSLOCASE PROTEIN TATC"/>
    <property type="match status" value="1"/>
</dbReference>
<keyword evidence="5" id="KW-0653">Protein transport</keyword>
<dbReference type="AlphaFoldDB" id="A0A4R6E8X8"/>
<dbReference type="InterPro" id="IPR002033">
    <property type="entry name" value="TatC"/>
</dbReference>
<comment type="caution">
    <text evidence="6">The sequence shown here is derived from an EMBL/GenBank/DDBJ whole genome shotgun (WGS) entry which is preliminary data.</text>
</comment>
<sequence>MSEQHETFIAHLVELRDRLLRAIIAIVVVFVCLMPWAGTIYDLLAMPMMRTLPEGTHMIATGVVTPFFVPVKVTMLVAFVIALPVVLYQAWAFIAPGLYAHERRLAIPLVLGSTVLFLMGMAFCYFFVFGTVFKFIAEFAPKSIVPAPDIEQYLSFVMSMFLAFGITFEVPVAVILLVKAGLVEISKLKEVRPYVIVGAFVIAAIVTPPDVVSQFMLAVPMCLLYELGILLARLGEKKPGMGTAVATTAALDKELDRIEAEEGKGKQG</sequence>
<dbReference type="HAMAP" id="MF_00902">
    <property type="entry name" value="TatC"/>
    <property type="match status" value="1"/>
</dbReference>
<protein>
    <recommendedName>
        <fullName evidence="5">Sec-independent protein translocase protein TatC</fullName>
    </recommendedName>
</protein>
<dbReference type="PANTHER" id="PTHR30371:SF0">
    <property type="entry name" value="SEC-INDEPENDENT PROTEIN TRANSLOCASE PROTEIN TATC, CHLOROPLASTIC-RELATED"/>
    <property type="match status" value="1"/>
</dbReference>
<evidence type="ECO:0000256" key="1">
    <source>
        <dbReference type="ARBA" id="ARBA00004141"/>
    </source>
</evidence>
<dbReference type="Proteomes" id="UP000295129">
    <property type="component" value="Unassembled WGS sequence"/>
</dbReference>
<accession>A0A4R6E8X8</accession>
<comment type="similarity">
    <text evidence="5">Belongs to the TatC family.</text>
</comment>
<evidence type="ECO:0000313" key="6">
    <source>
        <dbReference type="EMBL" id="TDN53759.1"/>
    </source>
</evidence>
<dbReference type="OrthoDB" id="9777044at2"/>
<dbReference type="RefSeq" id="WP_133589543.1">
    <property type="nucleotide sequence ID" value="NZ_SNVV01000004.1"/>
</dbReference>
<dbReference type="PRINTS" id="PR01840">
    <property type="entry name" value="TATCFAMILY"/>
</dbReference>
<name>A0A4R6E8X8_9RHOO</name>
<dbReference type="GO" id="GO:0065002">
    <property type="term" value="P:intracellular protein transmembrane transport"/>
    <property type="evidence" value="ECO:0007669"/>
    <property type="project" value="TreeGrafter"/>
</dbReference>
<evidence type="ECO:0000256" key="5">
    <source>
        <dbReference type="HAMAP-Rule" id="MF_00902"/>
    </source>
</evidence>
<feature type="transmembrane region" description="Helical" evidence="5">
    <location>
        <begin position="191"/>
        <end position="209"/>
    </location>
</feature>
<feature type="transmembrane region" description="Helical" evidence="5">
    <location>
        <begin position="153"/>
        <end position="179"/>
    </location>
</feature>
<feature type="transmembrane region" description="Helical" evidence="5">
    <location>
        <begin position="73"/>
        <end position="94"/>
    </location>
</feature>
<evidence type="ECO:0000256" key="4">
    <source>
        <dbReference type="ARBA" id="ARBA00023136"/>
    </source>
</evidence>
<keyword evidence="4 5" id="KW-0472">Membrane</keyword>
<evidence type="ECO:0000313" key="7">
    <source>
        <dbReference type="Proteomes" id="UP000295129"/>
    </source>
</evidence>